<feature type="domain" description="DUF6286" evidence="2">
    <location>
        <begin position="68"/>
        <end position="168"/>
    </location>
</feature>
<keyword evidence="1" id="KW-0472">Membrane</keyword>
<dbReference type="Proteomes" id="UP001139157">
    <property type="component" value="Unassembled WGS sequence"/>
</dbReference>
<keyword evidence="4" id="KW-1185">Reference proteome</keyword>
<proteinExistence type="predicted"/>
<keyword evidence="1" id="KW-0812">Transmembrane</keyword>
<dbReference type="RefSeq" id="WP_251914653.1">
    <property type="nucleotide sequence ID" value="NZ_JAMRXG010000010.1"/>
</dbReference>
<name>A0A9X2E9P8_9NOCA</name>
<evidence type="ECO:0000313" key="4">
    <source>
        <dbReference type="Proteomes" id="UP001139157"/>
    </source>
</evidence>
<sequence length="177" mass="18577">MIRRPRRIVPAVIVALALLAGSVAVAVSLIQRLSGAKEFVSYDAVASRLHDTTWASGWVLGVGIGAVVVGLILLGVALWPGRAVVVPLESEDGVTAGIARRSLRAAIGDAAAAVDGVHSPRVRLGRRKVRVRGRAAGDAGLPETVRAAVEQRLLRIAPRAFPRIETALRPVRAGGER</sequence>
<evidence type="ECO:0000256" key="1">
    <source>
        <dbReference type="SAM" id="Phobius"/>
    </source>
</evidence>
<gene>
    <name evidence="3" type="ORF">NDR86_22925</name>
</gene>
<accession>A0A9X2E9P8</accession>
<keyword evidence="1" id="KW-1133">Transmembrane helix</keyword>
<dbReference type="EMBL" id="JAMRXG010000010">
    <property type="protein sequence ID" value="MCM6776344.1"/>
    <property type="molecule type" value="Genomic_DNA"/>
</dbReference>
<comment type="caution">
    <text evidence="3">The sequence shown here is derived from an EMBL/GenBank/DDBJ whole genome shotgun (WGS) entry which is preliminary data.</text>
</comment>
<dbReference type="AlphaFoldDB" id="A0A9X2E9P8"/>
<protein>
    <submittedName>
        <fullName evidence="3">DUF6286 domain-containing protein</fullName>
    </submittedName>
</protein>
<dbReference type="Pfam" id="PF19803">
    <property type="entry name" value="DUF6286"/>
    <property type="match status" value="1"/>
</dbReference>
<reference evidence="3" key="1">
    <citation type="submission" date="2022-06" db="EMBL/GenBank/DDBJ databases">
        <title>Novel species in genus nocardia.</title>
        <authorList>
            <person name="Li F."/>
        </authorList>
    </citation>
    <scope>NUCLEOTIDE SEQUENCE</scope>
    <source>
        <strain evidence="3">CDC141</strain>
    </source>
</reference>
<dbReference type="InterPro" id="IPR046253">
    <property type="entry name" value="DUF6286"/>
</dbReference>
<evidence type="ECO:0000313" key="3">
    <source>
        <dbReference type="EMBL" id="MCM6776344.1"/>
    </source>
</evidence>
<feature type="transmembrane region" description="Helical" evidence="1">
    <location>
        <begin position="58"/>
        <end position="79"/>
    </location>
</feature>
<organism evidence="3 4">
    <name type="scientific">Nocardia pulmonis</name>
    <dbReference type="NCBI Taxonomy" id="2951408"/>
    <lineage>
        <taxon>Bacteria</taxon>
        <taxon>Bacillati</taxon>
        <taxon>Actinomycetota</taxon>
        <taxon>Actinomycetes</taxon>
        <taxon>Mycobacteriales</taxon>
        <taxon>Nocardiaceae</taxon>
        <taxon>Nocardia</taxon>
    </lineage>
</organism>
<evidence type="ECO:0000259" key="2">
    <source>
        <dbReference type="Pfam" id="PF19803"/>
    </source>
</evidence>